<feature type="transmembrane region" description="Helical" evidence="1">
    <location>
        <begin position="25"/>
        <end position="46"/>
    </location>
</feature>
<dbReference type="InterPro" id="IPR045713">
    <property type="entry name" value="DUF6069"/>
</dbReference>
<reference evidence="2" key="1">
    <citation type="submission" date="2020-02" db="EMBL/GenBank/DDBJ databases">
        <authorList>
            <person name="Meier V. D."/>
        </authorList>
    </citation>
    <scope>NUCLEOTIDE SEQUENCE</scope>
    <source>
        <strain evidence="2">AVDCRST_MAG41</strain>
    </source>
</reference>
<dbReference type="Pfam" id="PF19545">
    <property type="entry name" value="DUF6069"/>
    <property type="match status" value="1"/>
</dbReference>
<organism evidence="2">
    <name type="scientific">uncultured Mycobacteriales bacterium</name>
    <dbReference type="NCBI Taxonomy" id="581187"/>
    <lineage>
        <taxon>Bacteria</taxon>
        <taxon>Bacillati</taxon>
        <taxon>Actinomycetota</taxon>
        <taxon>Actinomycetes</taxon>
        <taxon>Mycobacteriales</taxon>
        <taxon>environmental samples</taxon>
    </lineage>
</organism>
<dbReference type="EMBL" id="CADCTP010000083">
    <property type="protein sequence ID" value="CAA9227351.1"/>
    <property type="molecule type" value="Genomic_DNA"/>
</dbReference>
<gene>
    <name evidence="2" type="ORF">AVDCRST_MAG41-975</name>
</gene>
<proteinExistence type="predicted"/>
<feature type="transmembrane region" description="Helical" evidence="1">
    <location>
        <begin position="58"/>
        <end position="78"/>
    </location>
</feature>
<evidence type="ECO:0000313" key="2">
    <source>
        <dbReference type="EMBL" id="CAA9227351.1"/>
    </source>
</evidence>
<accession>A0A6J4HMF3</accession>
<protein>
    <submittedName>
        <fullName evidence="2">Uncharacterized protein</fullName>
    </submittedName>
</protein>
<keyword evidence="1" id="KW-0472">Membrane</keyword>
<name>A0A6J4HMF3_9ACTN</name>
<sequence>MTATLTATPTAPTATGRRAVAGPGIVAALVAAAATWAVAAAARAAGVELTVEGEPIPLLGFANLTVVGGLLGVALAAVLARRAARPRRTFVRVTGTLTAVSLVPPFLVPAAAPTVAVLVLTHLVAAAVIVPALATRLR</sequence>
<keyword evidence="1" id="KW-0812">Transmembrane</keyword>
<feature type="transmembrane region" description="Helical" evidence="1">
    <location>
        <begin position="114"/>
        <end position="134"/>
    </location>
</feature>
<feature type="transmembrane region" description="Helical" evidence="1">
    <location>
        <begin position="90"/>
        <end position="108"/>
    </location>
</feature>
<evidence type="ECO:0000256" key="1">
    <source>
        <dbReference type="SAM" id="Phobius"/>
    </source>
</evidence>
<dbReference type="AlphaFoldDB" id="A0A6J4HMF3"/>
<keyword evidence="1" id="KW-1133">Transmembrane helix</keyword>